<keyword evidence="2" id="KW-1185">Reference proteome</keyword>
<name>A0ABM1H738_SOLPN</name>
<sequence>MTAKVNREVGPRVPLHARTMVSRLRDFTRMKPPMFNGSRVDEHSKDFLDEVNKIIFAMGVTTVKRSSWPSINSMMWRKLVEESRLRRKNREAKKVKSFESGSSKARLENQDKTRFKKSWNSGKEGHKVRDCPNVNGKDKSGGKAQASGSNVDTPRKNRFCALCSRGEQESSPDVVTDPGSTLSFTTPLVARKFDILPDILNDPFMDKSDQV</sequence>
<organism evidence="2 3">
    <name type="scientific">Solanum pennellii</name>
    <name type="common">Tomato</name>
    <name type="synonym">Lycopersicon pennellii</name>
    <dbReference type="NCBI Taxonomy" id="28526"/>
    <lineage>
        <taxon>Eukaryota</taxon>
        <taxon>Viridiplantae</taxon>
        <taxon>Streptophyta</taxon>
        <taxon>Embryophyta</taxon>
        <taxon>Tracheophyta</taxon>
        <taxon>Spermatophyta</taxon>
        <taxon>Magnoliopsida</taxon>
        <taxon>eudicotyledons</taxon>
        <taxon>Gunneridae</taxon>
        <taxon>Pentapetalae</taxon>
        <taxon>asterids</taxon>
        <taxon>lamiids</taxon>
        <taxon>Solanales</taxon>
        <taxon>Solanaceae</taxon>
        <taxon>Solanoideae</taxon>
        <taxon>Solaneae</taxon>
        <taxon>Solanum</taxon>
        <taxon>Solanum subgen. Lycopersicon</taxon>
    </lineage>
</organism>
<protein>
    <submittedName>
        <fullName evidence="3">Uncharacterized protein LOC107024862</fullName>
    </submittedName>
</protein>
<evidence type="ECO:0000313" key="2">
    <source>
        <dbReference type="Proteomes" id="UP000694930"/>
    </source>
</evidence>
<feature type="compositionally biased region" description="Basic and acidic residues" evidence="1">
    <location>
        <begin position="123"/>
        <end position="141"/>
    </location>
</feature>
<gene>
    <name evidence="3" type="primary">LOC107024862</name>
</gene>
<evidence type="ECO:0000313" key="3">
    <source>
        <dbReference type="RefSeq" id="XP_015081286.1"/>
    </source>
</evidence>
<dbReference type="Proteomes" id="UP000694930">
    <property type="component" value="Chromosome 7"/>
</dbReference>
<accession>A0ABM1H738</accession>
<feature type="region of interest" description="Disordered" evidence="1">
    <location>
        <begin position="83"/>
        <end position="153"/>
    </location>
</feature>
<reference evidence="3" key="2">
    <citation type="submission" date="2025-08" db="UniProtKB">
        <authorList>
            <consortium name="RefSeq"/>
        </authorList>
    </citation>
    <scope>IDENTIFICATION</scope>
</reference>
<evidence type="ECO:0000256" key="1">
    <source>
        <dbReference type="SAM" id="MobiDB-lite"/>
    </source>
</evidence>
<proteinExistence type="predicted"/>
<dbReference type="GeneID" id="107024862"/>
<dbReference type="RefSeq" id="XP_015081286.1">
    <property type="nucleotide sequence ID" value="XM_015225800.1"/>
</dbReference>
<reference evidence="2" key="1">
    <citation type="journal article" date="2014" name="Nat. Genet.">
        <title>The genome of the stress-tolerant wild tomato species Solanum pennellii.</title>
        <authorList>
            <person name="Bolger A."/>
            <person name="Scossa F."/>
            <person name="Bolger M.E."/>
            <person name="Lanz C."/>
            <person name="Maumus F."/>
            <person name="Tohge T."/>
            <person name="Quesneville H."/>
            <person name="Alseekh S."/>
            <person name="Sorensen I."/>
            <person name="Lichtenstein G."/>
            <person name="Fich E.A."/>
            <person name="Conte M."/>
            <person name="Keller H."/>
            <person name="Schneeberger K."/>
            <person name="Schwacke R."/>
            <person name="Ofner I."/>
            <person name="Vrebalov J."/>
            <person name="Xu Y."/>
            <person name="Osorio S."/>
            <person name="Aflitos S.A."/>
            <person name="Schijlen E."/>
            <person name="Jimenez-Gomez J.M."/>
            <person name="Ryngajllo M."/>
            <person name="Kimura S."/>
            <person name="Kumar R."/>
            <person name="Koenig D."/>
            <person name="Headland L.R."/>
            <person name="Maloof J.N."/>
            <person name="Sinha N."/>
            <person name="van Ham R.C."/>
            <person name="Lankhorst R.K."/>
            <person name="Mao L."/>
            <person name="Vogel A."/>
            <person name="Arsova B."/>
            <person name="Panstruga R."/>
            <person name="Fei Z."/>
            <person name="Rose J.K."/>
            <person name="Zamir D."/>
            <person name="Carrari F."/>
            <person name="Giovannoni J.J."/>
            <person name="Weigel D."/>
            <person name="Usadel B."/>
            <person name="Fernie A.R."/>
        </authorList>
    </citation>
    <scope>NUCLEOTIDE SEQUENCE [LARGE SCALE GENOMIC DNA]</scope>
    <source>
        <strain evidence="2">cv. LA0716</strain>
    </source>
</reference>